<evidence type="ECO:0000256" key="2">
    <source>
        <dbReference type="ARBA" id="ARBA00022723"/>
    </source>
</evidence>
<keyword evidence="2" id="KW-0479">Metal-binding</keyword>
<dbReference type="NCBIfam" id="TIGR01409">
    <property type="entry name" value="TAT_signal_seq"/>
    <property type="match status" value="1"/>
</dbReference>
<accession>A0A8J7YN88</accession>
<evidence type="ECO:0000256" key="6">
    <source>
        <dbReference type="SAM" id="MobiDB-lite"/>
    </source>
</evidence>
<dbReference type="Proteomes" id="UP000716004">
    <property type="component" value="Unassembled WGS sequence"/>
</dbReference>
<keyword evidence="5" id="KW-1015">Disulfide bond</keyword>
<dbReference type="EMBL" id="JAGVSJ010000015">
    <property type="protein sequence ID" value="MBX8632147.1"/>
    <property type="molecule type" value="Genomic_DNA"/>
</dbReference>
<feature type="region of interest" description="Disordered" evidence="6">
    <location>
        <begin position="1"/>
        <end position="29"/>
    </location>
</feature>
<evidence type="ECO:0000256" key="4">
    <source>
        <dbReference type="ARBA" id="ARBA00023014"/>
    </source>
</evidence>
<evidence type="ECO:0000259" key="7">
    <source>
        <dbReference type="PROSITE" id="PS51296"/>
    </source>
</evidence>
<feature type="domain" description="Rieske" evidence="7">
    <location>
        <begin position="102"/>
        <end position="223"/>
    </location>
</feature>
<dbReference type="InterPro" id="IPR017941">
    <property type="entry name" value="Rieske_2Fe-2S"/>
</dbReference>
<dbReference type="Pfam" id="PF00355">
    <property type="entry name" value="Rieske"/>
    <property type="match status" value="1"/>
</dbReference>
<reference evidence="9" key="1">
    <citation type="submission" date="2021-05" db="EMBL/GenBank/DDBJ databases">
        <title>Genomic insights into ecological role and evolution of a novel Thermoplasmata order Candidatus Sysuiplasmatales.</title>
        <authorList>
            <person name="Yuan Y."/>
        </authorList>
    </citation>
    <scope>NUCLEOTIDE SEQUENCE</scope>
    <source>
        <strain evidence="9">TUT19-bin139</strain>
        <strain evidence="8">YP2-bin.285</strain>
    </source>
</reference>
<keyword evidence="1" id="KW-0001">2Fe-2S</keyword>
<evidence type="ECO:0000256" key="3">
    <source>
        <dbReference type="ARBA" id="ARBA00023004"/>
    </source>
</evidence>
<dbReference type="Proteomes" id="UP000750197">
    <property type="component" value="Unassembled WGS sequence"/>
</dbReference>
<evidence type="ECO:0000313" key="8">
    <source>
        <dbReference type="EMBL" id="MBX8632147.1"/>
    </source>
</evidence>
<dbReference type="InterPro" id="IPR014349">
    <property type="entry name" value="Rieske_Fe-S_prot"/>
</dbReference>
<evidence type="ECO:0000256" key="1">
    <source>
        <dbReference type="ARBA" id="ARBA00022714"/>
    </source>
</evidence>
<dbReference type="GO" id="GO:0046872">
    <property type="term" value="F:metal ion binding"/>
    <property type="evidence" value="ECO:0007669"/>
    <property type="project" value="UniProtKB-KW"/>
</dbReference>
<dbReference type="Gene3D" id="2.102.10.10">
    <property type="entry name" value="Rieske [2Fe-2S] iron-sulphur domain"/>
    <property type="match status" value="1"/>
</dbReference>
<dbReference type="SUPFAM" id="SSF50022">
    <property type="entry name" value="ISP domain"/>
    <property type="match status" value="1"/>
</dbReference>
<name>A0A8J7YN88_9ARCH</name>
<dbReference type="PANTHER" id="PTHR10134">
    <property type="entry name" value="CYTOCHROME B-C1 COMPLEX SUBUNIT RIESKE, MITOCHONDRIAL"/>
    <property type="match status" value="1"/>
</dbReference>
<dbReference type="GO" id="GO:0051537">
    <property type="term" value="F:2 iron, 2 sulfur cluster binding"/>
    <property type="evidence" value="ECO:0007669"/>
    <property type="project" value="UniProtKB-KW"/>
</dbReference>
<keyword evidence="3" id="KW-0408">Iron</keyword>
<gene>
    <name evidence="8" type="ORF">J9259_06490</name>
    <name evidence="9" type="ORF">KIY12_04120</name>
</gene>
<dbReference type="AlphaFoldDB" id="A0A8J7YN88"/>
<protein>
    <submittedName>
        <fullName evidence="8">Rieske 2Fe-2S domain-containing protein</fullName>
    </submittedName>
    <submittedName>
        <fullName evidence="9">Ubiquinol-cytochrome c reductase iron-sulfur subunit</fullName>
    </submittedName>
</protein>
<organism evidence="9 10">
    <name type="scientific">Candidatus Sysuiplasma superficiale</name>
    <dbReference type="NCBI Taxonomy" id="2823368"/>
    <lineage>
        <taxon>Archaea</taxon>
        <taxon>Methanobacteriati</taxon>
        <taxon>Thermoplasmatota</taxon>
        <taxon>Thermoplasmata</taxon>
        <taxon>Candidatus Sysuiplasmatales</taxon>
        <taxon>Candidatus Sysuiplasmataceae</taxon>
        <taxon>Candidatus Sysuiplasma</taxon>
    </lineage>
</organism>
<dbReference type="EMBL" id="JAHEAC010000025">
    <property type="protein sequence ID" value="MBX8643893.1"/>
    <property type="molecule type" value="Genomic_DNA"/>
</dbReference>
<sequence length="300" mass="32011">MHWGGGNLLPDDEGKNDGNRDGNSGKPEDETRRAFIKAAGASAAALIFGALSFESFATPATRYRPVMKNYPVAVLVDSSGKAIKSSAIPAASETSASYPIMAFTYPLQDEPNILIKLSGVSIPNGAGPEGNITAFSGICQHLGCIVPLLDYHPHNSIPFEAKLIGYNETNWPRYGLLFCKCHGSQYDPTRGPHNLYNSGPAPSPANHSLPQVLLYVDAEDNVYAIGMNPVNAVIRTHLEEPGGEEYGPEVMDENLSGGTILPLYNGPALPPLPSEIKSPDEPLYMTIVASSSNGPWPGSY</sequence>
<proteinExistence type="predicted"/>
<keyword evidence="4" id="KW-0411">Iron-sulfur</keyword>
<dbReference type="PROSITE" id="PS51296">
    <property type="entry name" value="RIESKE"/>
    <property type="match status" value="1"/>
</dbReference>
<comment type="caution">
    <text evidence="9">The sequence shown here is derived from an EMBL/GenBank/DDBJ whole genome shotgun (WGS) entry which is preliminary data.</text>
</comment>
<dbReference type="InterPro" id="IPR036922">
    <property type="entry name" value="Rieske_2Fe-2S_sf"/>
</dbReference>
<dbReference type="InterPro" id="IPR019546">
    <property type="entry name" value="TAT_signal_bac_arc"/>
</dbReference>
<evidence type="ECO:0000313" key="10">
    <source>
        <dbReference type="Proteomes" id="UP000750197"/>
    </source>
</evidence>
<evidence type="ECO:0000313" key="9">
    <source>
        <dbReference type="EMBL" id="MBX8643893.1"/>
    </source>
</evidence>
<evidence type="ECO:0000256" key="5">
    <source>
        <dbReference type="ARBA" id="ARBA00023157"/>
    </source>
</evidence>